<protein>
    <submittedName>
        <fullName evidence="1">GDCCVxC domain-containing (Seleno)protein</fullName>
    </submittedName>
</protein>
<dbReference type="InterPro" id="IPR047677">
    <property type="entry name" value="GDCCVxC"/>
</dbReference>
<accession>A0AB74UY07</accession>
<dbReference type="EMBL" id="CP170722">
    <property type="protein sequence ID" value="XIA21415.1"/>
    <property type="molecule type" value="Genomic_DNA"/>
</dbReference>
<dbReference type="RefSeq" id="WP_395117627.1">
    <property type="nucleotide sequence ID" value="NZ_CP170722.1"/>
</dbReference>
<reference evidence="1" key="1">
    <citation type="submission" date="2024-10" db="EMBL/GenBank/DDBJ databases">
        <authorList>
            <person name="Lesea H.P."/>
            <person name="Kuehl J.V."/>
            <person name="Chandonia J.-M."/>
        </authorList>
    </citation>
    <scope>NUCLEOTIDE SEQUENCE</scope>
    <source>
        <strain evidence="1">FW102-FHT14D06</strain>
    </source>
</reference>
<gene>
    <name evidence="1" type="ORF">ACFCQI_13935</name>
</gene>
<name>A0AB74UY07_9GAMM</name>
<sequence length="71" mass="7713">MTTELILLSTLTCPHCGHQATETMPIDACQFFYDCPGCGKLLQPKAGDCCVFCSWGSVPCPPIQQQKRCCG</sequence>
<organism evidence="1">
    <name type="scientific">Rhodanobacter sp. FW102-FHT14D06</name>
    <dbReference type="NCBI Taxonomy" id="3351461"/>
    <lineage>
        <taxon>Bacteria</taxon>
        <taxon>Pseudomonadati</taxon>
        <taxon>Pseudomonadota</taxon>
        <taxon>Gammaproteobacteria</taxon>
        <taxon>Lysobacterales</taxon>
        <taxon>Rhodanobacteraceae</taxon>
        <taxon>Rhodanobacter</taxon>
    </lineage>
</organism>
<evidence type="ECO:0000313" key="1">
    <source>
        <dbReference type="EMBL" id="XIA21415.1"/>
    </source>
</evidence>
<dbReference type="NCBIfam" id="NF041374">
    <property type="entry name" value="GDCCVxC"/>
    <property type="match status" value="1"/>
</dbReference>
<proteinExistence type="predicted"/>
<dbReference type="AlphaFoldDB" id="A0AB74UY07"/>